<gene>
    <name evidence="6" type="ORF">A3Q56_06803</name>
</gene>
<dbReference type="Pfam" id="PF00335">
    <property type="entry name" value="Tetraspanin"/>
    <property type="match status" value="1"/>
</dbReference>
<keyword evidence="2 5" id="KW-0812">Transmembrane</keyword>
<feature type="non-terminal residue" evidence="6">
    <location>
        <position position="1"/>
    </location>
</feature>
<evidence type="ECO:0000313" key="6">
    <source>
        <dbReference type="EMBL" id="OAF65480.1"/>
    </source>
</evidence>
<evidence type="ECO:0000256" key="3">
    <source>
        <dbReference type="ARBA" id="ARBA00022989"/>
    </source>
</evidence>
<dbReference type="InterPro" id="IPR018499">
    <property type="entry name" value="Tetraspanin/Peripherin"/>
</dbReference>
<proteinExistence type="predicted"/>
<dbReference type="OrthoDB" id="5870230at2759"/>
<evidence type="ECO:0000256" key="5">
    <source>
        <dbReference type="SAM" id="Phobius"/>
    </source>
</evidence>
<dbReference type="SUPFAM" id="SSF48652">
    <property type="entry name" value="Tetraspanin"/>
    <property type="match status" value="1"/>
</dbReference>
<comment type="caution">
    <text evidence="6">The sequence shown here is derived from an EMBL/GenBank/DDBJ whole genome shotgun (WGS) entry which is preliminary data.</text>
</comment>
<feature type="transmembrane region" description="Helical" evidence="5">
    <location>
        <begin position="318"/>
        <end position="342"/>
    </location>
</feature>
<feature type="transmembrane region" description="Helical" evidence="5">
    <location>
        <begin position="121"/>
        <end position="140"/>
    </location>
</feature>
<feature type="transmembrane region" description="Helical" evidence="5">
    <location>
        <begin position="76"/>
        <end position="101"/>
    </location>
</feature>
<dbReference type="GO" id="GO:0016020">
    <property type="term" value="C:membrane"/>
    <property type="evidence" value="ECO:0007669"/>
    <property type="project" value="UniProtKB-SubCell"/>
</dbReference>
<comment type="subcellular location">
    <subcellularLocation>
        <location evidence="1">Membrane</location>
        <topology evidence="1">Multi-pass membrane protein</topology>
    </subcellularLocation>
</comment>
<sequence length="352" mass="41122">RHWYFINQGKILIVNTNETTLNEANTLTYKAVFQHRINQYSKLCKERNFYILDEIKTCFKFHDNKTKCNSSKYLQFNIFFFILFILIGLSCVICGLCILIYPYSYGLYSIMKNSLADYLMFTNLIMLIIFGCLISAFGICGTIGSAKNYDNLMYIFCLGMMISAIGFISITFTSTHFRRELHEKLVNGMTQQVQHLVRENDNWKDIWDYVQARNKCCGSTGAADYEDSQWKMDNLKQINKSETFQNQEEMIKTVPRSCCVLISNEDEYIYYLDINKINPRNLYRCQLDAKGRLSTSSYYHTRGCFESTLEAILLHTTLIISFTVLYACAMICGFVLGVWNIIRHKKKDYEIE</sequence>
<name>A0A177AUH5_9BILA</name>
<dbReference type="EMBL" id="LWCA01001270">
    <property type="protein sequence ID" value="OAF65480.1"/>
    <property type="molecule type" value="Genomic_DNA"/>
</dbReference>
<keyword evidence="7" id="KW-1185">Reference proteome</keyword>
<evidence type="ECO:0000256" key="2">
    <source>
        <dbReference type="ARBA" id="ARBA00022692"/>
    </source>
</evidence>
<evidence type="ECO:0008006" key="8">
    <source>
        <dbReference type="Google" id="ProtNLM"/>
    </source>
</evidence>
<evidence type="ECO:0000256" key="4">
    <source>
        <dbReference type="ARBA" id="ARBA00023136"/>
    </source>
</evidence>
<organism evidence="6 7">
    <name type="scientific">Intoshia linei</name>
    <dbReference type="NCBI Taxonomy" id="1819745"/>
    <lineage>
        <taxon>Eukaryota</taxon>
        <taxon>Metazoa</taxon>
        <taxon>Spiralia</taxon>
        <taxon>Lophotrochozoa</taxon>
        <taxon>Mesozoa</taxon>
        <taxon>Orthonectida</taxon>
        <taxon>Rhopaluridae</taxon>
        <taxon>Intoshia</taxon>
    </lineage>
</organism>
<feature type="transmembrane region" description="Helical" evidence="5">
    <location>
        <begin position="152"/>
        <end position="172"/>
    </location>
</feature>
<evidence type="ECO:0000313" key="7">
    <source>
        <dbReference type="Proteomes" id="UP000078046"/>
    </source>
</evidence>
<dbReference type="Proteomes" id="UP000078046">
    <property type="component" value="Unassembled WGS sequence"/>
</dbReference>
<protein>
    <recommendedName>
        <fullName evidence="8">Tetraspanin</fullName>
    </recommendedName>
</protein>
<dbReference type="AlphaFoldDB" id="A0A177AUH5"/>
<keyword evidence="4 5" id="KW-0472">Membrane</keyword>
<keyword evidence="3 5" id="KW-1133">Transmembrane helix</keyword>
<accession>A0A177AUH5</accession>
<dbReference type="Gene3D" id="1.10.1450.10">
    <property type="entry name" value="Tetraspanin"/>
    <property type="match status" value="1"/>
</dbReference>
<evidence type="ECO:0000256" key="1">
    <source>
        <dbReference type="ARBA" id="ARBA00004141"/>
    </source>
</evidence>
<dbReference type="InterPro" id="IPR008952">
    <property type="entry name" value="Tetraspanin_EC2_sf"/>
</dbReference>
<reference evidence="6 7" key="1">
    <citation type="submission" date="2016-04" db="EMBL/GenBank/DDBJ databases">
        <title>The genome of Intoshia linei affirms orthonectids as highly simplified spiralians.</title>
        <authorList>
            <person name="Mikhailov K.V."/>
            <person name="Slusarev G.S."/>
            <person name="Nikitin M.A."/>
            <person name="Logacheva M.D."/>
            <person name="Penin A."/>
            <person name="Aleoshin V."/>
            <person name="Panchin Y.V."/>
        </authorList>
    </citation>
    <scope>NUCLEOTIDE SEQUENCE [LARGE SCALE GENOMIC DNA]</scope>
    <source>
        <strain evidence="6">Intl2013</strain>
        <tissue evidence="6">Whole animal</tissue>
    </source>
</reference>